<dbReference type="EMBL" id="JAGGLB010000003">
    <property type="protein sequence ID" value="MBP1989865.1"/>
    <property type="molecule type" value="Genomic_DNA"/>
</dbReference>
<evidence type="ECO:0000256" key="7">
    <source>
        <dbReference type="ARBA" id="ARBA00023163"/>
    </source>
</evidence>
<protein>
    <submittedName>
        <fullName evidence="9">DNA-binding transcriptional MocR family regulator</fullName>
    </submittedName>
</protein>
<dbReference type="InterPro" id="IPR000524">
    <property type="entry name" value="Tscrpt_reg_HTH_GntR"/>
</dbReference>
<dbReference type="PANTHER" id="PTHR46577:SF1">
    <property type="entry name" value="HTH-TYPE TRANSCRIPTIONAL REGULATORY PROTEIN GABR"/>
    <property type="match status" value="1"/>
</dbReference>
<dbReference type="InterPro" id="IPR015424">
    <property type="entry name" value="PyrdxlP-dep_Trfase"/>
</dbReference>
<dbReference type="CDD" id="cd07377">
    <property type="entry name" value="WHTH_GntR"/>
    <property type="match status" value="1"/>
</dbReference>
<evidence type="ECO:0000256" key="4">
    <source>
        <dbReference type="ARBA" id="ARBA00022898"/>
    </source>
</evidence>
<keyword evidence="3" id="KW-0808">Transferase</keyword>
<dbReference type="Proteomes" id="UP001519287">
    <property type="component" value="Unassembled WGS sequence"/>
</dbReference>
<dbReference type="InterPro" id="IPR015421">
    <property type="entry name" value="PyrdxlP-dep_Trfase_major"/>
</dbReference>
<keyword evidence="6 9" id="KW-0238">DNA-binding</keyword>
<evidence type="ECO:0000313" key="9">
    <source>
        <dbReference type="EMBL" id="MBP1989865.1"/>
    </source>
</evidence>
<evidence type="ECO:0000313" key="10">
    <source>
        <dbReference type="Proteomes" id="UP001519287"/>
    </source>
</evidence>
<evidence type="ECO:0000256" key="1">
    <source>
        <dbReference type="ARBA" id="ARBA00001933"/>
    </source>
</evidence>
<accession>A0ABS4IQL4</accession>
<comment type="caution">
    <text evidence="9">The sequence shown here is derived from an EMBL/GenBank/DDBJ whole genome shotgun (WGS) entry which is preliminary data.</text>
</comment>
<organism evidence="9 10">
    <name type="scientific">Paenibacillus eucommiae</name>
    <dbReference type="NCBI Taxonomy" id="1355755"/>
    <lineage>
        <taxon>Bacteria</taxon>
        <taxon>Bacillati</taxon>
        <taxon>Bacillota</taxon>
        <taxon>Bacilli</taxon>
        <taxon>Bacillales</taxon>
        <taxon>Paenibacillaceae</taxon>
        <taxon>Paenibacillus</taxon>
    </lineage>
</organism>
<feature type="domain" description="HTH gntR-type" evidence="8">
    <location>
        <begin position="1"/>
        <end position="69"/>
    </location>
</feature>
<dbReference type="CDD" id="cd00609">
    <property type="entry name" value="AAT_like"/>
    <property type="match status" value="1"/>
</dbReference>
<dbReference type="GO" id="GO:0003677">
    <property type="term" value="F:DNA binding"/>
    <property type="evidence" value="ECO:0007669"/>
    <property type="project" value="UniProtKB-KW"/>
</dbReference>
<dbReference type="RefSeq" id="WP_209970651.1">
    <property type="nucleotide sequence ID" value="NZ_JAGGLB010000003.1"/>
</dbReference>
<keyword evidence="4" id="KW-0663">Pyridoxal phosphate</keyword>
<dbReference type="PROSITE" id="PS50949">
    <property type="entry name" value="HTH_GNTR"/>
    <property type="match status" value="1"/>
</dbReference>
<dbReference type="InterPro" id="IPR036390">
    <property type="entry name" value="WH_DNA-bd_sf"/>
</dbReference>
<evidence type="ECO:0000256" key="3">
    <source>
        <dbReference type="ARBA" id="ARBA00022576"/>
    </source>
</evidence>
<dbReference type="SUPFAM" id="SSF46785">
    <property type="entry name" value="Winged helix' DNA-binding domain"/>
    <property type="match status" value="1"/>
</dbReference>
<dbReference type="Pfam" id="PF00155">
    <property type="entry name" value="Aminotran_1_2"/>
    <property type="match status" value="1"/>
</dbReference>
<dbReference type="Gene3D" id="1.10.10.10">
    <property type="entry name" value="Winged helix-like DNA-binding domain superfamily/Winged helix DNA-binding domain"/>
    <property type="match status" value="1"/>
</dbReference>
<evidence type="ECO:0000256" key="2">
    <source>
        <dbReference type="ARBA" id="ARBA00005384"/>
    </source>
</evidence>
<evidence type="ECO:0000259" key="8">
    <source>
        <dbReference type="PROSITE" id="PS50949"/>
    </source>
</evidence>
<keyword evidence="5" id="KW-0805">Transcription regulation</keyword>
<evidence type="ECO:0000256" key="5">
    <source>
        <dbReference type="ARBA" id="ARBA00023015"/>
    </source>
</evidence>
<keyword evidence="7" id="KW-0804">Transcription</keyword>
<dbReference type="Gene3D" id="3.40.640.10">
    <property type="entry name" value="Type I PLP-dependent aspartate aminotransferase-like (Major domain)"/>
    <property type="match status" value="1"/>
</dbReference>
<comment type="similarity">
    <text evidence="2">In the C-terminal section; belongs to the class-I pyridoxal-phosphate-dependent aminotransferase family.</text>
</comment>
<dbReference type="InterPro" id="IPR036388">
    <property type="entry name" value="WH-like_DNA-bd_sf"/>
</dbReference>
<gene>
    <name evidence="9" type="ORF">J2Z66_001463</name>
</gene>
<dbReference type="SUPFAM" id="SSF53383">
    <property type="entry name" value="PLP-dependent transferases"/>
    <property type="match status" value="1"/>
</dbReference>
<sequence length="449" mass="51577">MYKYIEIAHELEQDIKKGLYKEGDRLPSIRLLSQRFACNKSSVIKALEELEKKHVIYVVMRSGYYVLKQSLRALPGQANEYDFATAAPDWNEFPYIDFQHCISKAIDAYQRDLFLYGTPKGLPSLIKVANKQLQNNQVFAKDEQIIITAGVQQALFILMSLTFPNGKQQIVIEQPGYHLIVEYINKYGIPAIGIERTAQGIDLNYLEHIFKYEAVKFFYTMPRFHNPLGTSLSKEDKLAIVRLAQKYDVYIVEDDFLADYEQDAKVDPLYAYDQHERVIYLKSYSKIMFPGLRIGVAVLPLALAKAFYQFKKYIDIDSSMISQAALEIYIKSKMFDHHKSKIQIPYIKRSMVLNESMKTHLGGNQSLGLAIPSPTLCMHTHVLLDKRTNLEQLIGHAKKRKIWLETAERHYLASFPRRKIVKLNVSNIEAEKIEAGMGQVAEAIKASFS</sequence>
<dbReference type="PANTHER" id="PTHR46577">
    <property type="entry name" value="HTH-TYPE TRANSCRIPTIONAL REGULATORY PROTEIN GABR"/>
    <property type="match status" value="1"/>
</dbReference>
<dbReference type="SMART" id="SM00345">
    <property type="entry name" value="HTH_GNTR"/>
    <property type="match status" value="1"/>
</dbReference>
<keyword evidence="10" id="KW-1185">Reference proteome</keyword>
<comment type="cofactor">
    <cofactor evidence="1">
        <name>pyridoxal 5'-phosphate</name>
        <dbReference type="ChEBI" id="CHEBI:597326"/>
    </cofactor>
</comment>
<dbReference type="InterPro" id="IPR051446">
    <property type="entry name" value="HTH_trans_reg/aminotransferase"/>
</dbReference>
<dbReference type="Pfam" id="PF00392">
    <property type="entry name" value="GntR"/>
    <property type="match status" value="1"/>
</dbReference>
<proteinExistence type="inferred from homology"/>
<reference evidence="9 10" key="1">
    <citation type="submission" date="2021-03" db="EMBL/GenBank/DDBJ databases">
        <title>Genomic Encyclopedia of Type Strains, Phase IV (KMG-IV): sequencing the most valuable type-strain genomes for metagenomic binning, comparative biology and taxonomic classification.</title>
        <authorList>
            <person name="Goeker M."/>
        </authorList>
    </citation>
    <scope>NUCLEOTIDE SEQUENCE [LARGE SCALE GENOMIC DNA]</scope>
    <source>
        <strain evidence="9 10">DSM 26048</strain>
    </source>
</reference>
<dbReference type="InterPro" id="IPR004839">
    <property type="entry name" value="Aminotransferase_I/II_large"/>
</dbReference>
<evidence type="ECO:0000256" key="6">
    <source>
        <dbReference type="ARBA" id="ARBA00023125"/>
    </source>
</evidence>
<name>A0ABS4IQL4_9BACL</name>
<keyword evidence="3" id="KW-0032">Aminotransferase</keyword>